<keyword evidence="1" id="KW-1133">Transmembrane helix</keyword>
<reference evidence="4" key="1">
    <citation type="journal article" date="2017" name="Biotechnol. Biofuels">
        <title>Evaluation of environmental bacterial communities as a factor affecting the growth of duckweed Lemna minor.</title>
        <authorList>
            <person name="Ishizawa H."/>
            <person name="Kuroda M."/>
            <person name="Morikawa M."/>
            <person name="Ike M."/>
        </authorList>
    </citation>
    <scope>NUCLEOTIDE SEQUENCE [LARGE SCALE GENOMIC DNA]</scope>
    <source>
        <strain evidence="4">M6</strain>
    </source>
</reference>
<keyword evidence="1" id="KW-0812">Transmembrane</keyword>
<dbReference type="AlphaFoldDB" id="A0A3G9G2Q2"/>
<gene>
    <name evidence="3" type="ORF">EM6_2214</name>
</gene>
<feature type="transmembrane region" description="Helical" evidence="1">
    <location>
        <begin position="153"/>
        <end position="178"/>
    </location>
</feature>
<dbReference type="InterPro" id="IPR039447">
    <property type="entry name" value="UreH-like_TM_dom"/>
</dbReference>
<dbReference type="Pfam" id="PF13386">
    <property type="entry name" value="DsbD_2"/>
    <property type="match status" value="1"/>
</dbReference>
<organism evidence="3 4">
    <name type="scientific">Asticcacaulis excentricus</name>
    <dbReference type="NCBI Taxonomy" id="78587"/>
    <lineage>
        <taxon>Bacteria</taxon>
        <taxon>Pseudomonadati</taxon>
        <taxon>Pseudomonadota</taxon>
        <taxon>Alphaproteobacteria</taxon>
        <taxon>Caulobacterales</taxon>
        <taxon>Caulobacteraceae</taxon>
        <taxon>Asticcacaulis</taxon>
    </lineage>
</organism>
<evidence type="ECO:0000313" key="4">
    <source>
        <dbReference type="Proteomes" id="UP000278756"/>
    </source>
</evidence>
<sequence>MTAHEVFSGLFPACGALVEGQGPLWLGLFLAGLTGSVAHCLPMCGPFVLMQMAAPGQSRWARLLLPYHAGRLSTYALLGAAAGSVLFFLPASPVLELVRRALLALVATAFLYLLAEGLLARVGLRLPFRLGLRLPCRLKAMSGHNSPSSVARYALGLSLGLLPCGLVFVALTAVAAAGNPLSGALGMLAFGAGTVPALSALGLFGAPLLQRWPWFQDALRLTALGVNAALLFALSARF</sequence>
<evidence type="ECO:0000313" key="3">
    <source>
        <dbReference type="EMBL" id="BBF81612.1"/>
    </source>
</evidence>
<name>A0A3G9G2Q2_9CAUL</name>
<dbReference type="PANTHER" id="PTHR42208">
    <property type="entry name" value="HEAVY METAL TRANSPORTER-RELATED"/>
    <property type="match status" value="1"/>
</dbReference>
<dbReference type="Proteomes" id="UP000278756">
    <property type="component" value="Chromosome 2"/>
</dbReference>
<feature type="transmembrane region" description="Helical" evidence="1">
    <location>
        <begin position="69"/>
        <end position="89"/>
    </location>
</feature>
<feature type="transmembrane region" description="Helical" evidence="1">
    <location>
        <begin position="25"/>
        <end position="49"/>
    </location>
</feature>
<evidence type="ECO:0000256" key="1">
    <source>
        <dbReference type="SAM" id="Phobius"/>
    </source>
</evidence>
<feature type="domain" description="Urease accessory protein UreH-like transmembrane" evidence="2">
    <location>
        <begin position="28"/>
        <end position="211"/>
    </location>
</feature>
<evidence type="ECO:0000259" key="2">
    <source>
        <dbReference type="Pfam" id="PF13386"/>
    </source>
</evidence>
<dbReference type="PANTHER" id="PTHR42208:SF1">
    <property type="entry name" value="HEAVY METAL TRANSPORTER"/>
    <property type="match status" value="1"/>
</dbReference>
<dbReference type="OrthoDB" id="5574095at2"/>
<protein>
    <submittedName>
        <fullName evidence="3">Heavy-metal-associated domain</fullName>
    </submittedName>
</protein>
<dbReference type="RefSeq" id="WP_126423069.1">
    <property type="nucleotide sequence ID" value="NZ_AP018828.1"/>
</dbReference>
<dbReference type="EMBL" id="AP018828">
    <property type="protein sequence ID" value="BBF81612.1"/>
    <property type="molecule type" value="Genomic_DNA"/>
</dbReference>
<accession>A0A3G9G2Q2</accession>
<reference evidence="4" key="2">
    <citation type="journal article" date="2017" name="Plant Physiol. Biochem.">
        <title>Differential oxidative and antioxidative response of duckweed Lemna minor toward plant growth promoting/inhibiting bacteria.</title>
        <authorList>
            <person name="Ishizawa H."/>
            <person name="Kuroda M."/>
            <person name="Morikawa M."/>
            <person name="Ike M."/>
        </authorList>
    </citation>
    <scope>NUCLEOTIDE SEQUENCE [LARGE SCALE GENOMIC DNA]</scope>
    <source>
        <strain evidence="4">M6</strain>
    </source>
</reference>
<feature type="transmembrane region" description="Helical" evidence="1">
    <location>
        <begin position="184"/>
        <end position="206"/>
    </location>
</feature>
<keyword evidence="1" id="KW-0472">Membrane</keyword>
<feature type="transmembrane region" description="Helical" evidence="1">
    <location>
        <begin position="101"/>
        <end position="124"/>
    </location>
</feature>
<proteinExistence type="predicted"/>